<evidence type="ECO:0000256" key="1">
    <source>
        <dbReference type="ARBA" id="ARBA00022679"/>
    </source>
</evidence>
<dbReference type="Pfam" id="PF13185">
    <property type="entry name" value="GAF_2"/>
    <property type="match status" value="1"/>
</dbReference>
<dbReference type="Proteomes" id="UP000515728">
    <property type="component" value="Chromosome"/>
</dbReference>
<accession>A0A7G7MH32</accession>
<dbReference type="SMART" id="SM00065">
    <property type="entry name" value="GAF"/>
    <property type="match status" value="2"/>
</dbReference>
<dbReference type="InterPro" id="IPR050482">
    <property type="entry name" value="Sensor_HK_TwoCompSys"/>
</dbReference>
<dbReference type="InterPro" id="IPR036890">
    <property type="entry name" value="HATPase_C_sf"/>
</dbReference>
<proteinExistence type="predicted"/>
<dbReference type="Gene3D" id="3.30.450.40">
    <property type="match status" value="1"/>
</dbReference>
<dbReference type="InterPro" id="IPR003018">
    <property type="entry name" value="GAF"/>
</dbReference>
<dbReference type="PROSITE" id="PS50109">
    <property type="entry name" value="HIS_KIN"/>
    <property type="match status" value="1"/>
</dbReference>
<evidence type="ECO:0000256" key="2">
    <source>
        <dbReference type="ARBA" id="ARBA00022777"/>
    </source>
</evidence>
<name>A0A7G7MH32_9PSEU</name>
<dbReference type="PANTHER" id="PTHR24421:SF61">
    <property type="entry name" value="OXYGEN SENSOR HISTIDINE KINASE NREB"/>
    <property type="match status" value="1"/>
</dbReference>
<protein>
    <submittedName>
        <fullName evidence="5">GAF domain-containing protein</fullName>
    </submittedName>
</protein>
<dbReference type="EMBL" id="CP060131">
    <property type="protein sequence ID" value="QNG52093.1"/>
    <property type="molecule type" value="Genomic_DNA"/>
</dbReference>
<keyword evidence="2" id="KW-0418">Kinase</keyword>
<reference evidence="5 6" key="1">
    <citation type="submission" date="2020-08" db="EMBL/GenBank/DDBJ databases">
        <authorList>
            <person name="Mo P."/>
        </authorList>
    </citation>
    <scope>NUCLEOTIDE SEQUENCE [LARGE SCALE GENOMIC DNA]</scope>
    <source>
        <strain evidence="5 6">CGMCC 4.1532</strain>
    </source>
</reference>
<feature type="domain" description="Histidine kinase" evidence="4">
    <location>
        <begin position="433"/>
        <end position="635"/>
    </location>
</feature>
<dbReference type="InterPro" id="IPR011712">
    <property type="entry name" value="Sig_transdc_His_kin_sub3_dim/P"/>
</dbReference>
<dbReference type="SUPFAM" id="SSF55781">
    <property type="entry name" value="GAF domain-like"/>
    <property type="match status" value="2"/>
</dbReference>
<evidence type="ECO:0000259" key="4">
    <source>
        <dbReference type="PROSITE" id="PS50109"/>
    </source>
</evidence>
<dbReference type="KEGG" id="ppel:H6H00_29255"/>
<dbReference type="InterPro" id="IPR029016">
    <property type="entry name" value="GAF-like_dom_sf"/>
</dbReference>
<dbReference type="GO" id="GO:0000155">
    <property type="term" value="F:phosphorelay sensor kinase activity"/>
    <property type="evidence" value="ECO:0007669"/>
    <property type="project" value="InterPro"/>
</dbReference>
<dbReference type="Gene3D" id="3.30.565.10">
    <property type="entry name" value="Histidine kinase-like ATPase, C-terminal domain"/>
    <property type="match status" value="1"/>
</dbReference>
<organism evidence="5 6">
    <name type="scientific">Pseudonocardia petroleophila</name>
    <dbReference type="NCBI Taxonomy" id="37331"/>
    <lineage>
        <taxon>Bacteria</taxon>
        <taxon>Bacillati</taxon>
        <taxon>Actinomycetota</taxon>
        <taxon>Actinomycetes</taxon>
        <taxon>Pseudonocardiales</taxon>
        <taxon>Pseudonocardiaceae</taxon>
        <taxon>Pseudonocardia</taxon>
    </lineage>
</organism>
<dbReference type="PANTHER" id="PTHR24421">
    <property type="entry name" value="NITRATE/NITRITE SENSOR PROTEIN NARX-RELATED"/>
    <property type="match status" value="1"/>
</dbReference>
<evidence type="ECO:0000313" key="5">
    <source>
        <dbReference type="EMBL" id="QNG52093.1"/>
    </source>
</evidence>
<keyword evidence="6" id="KW-1185">Reference proteome</keyword>
<gene>
    <name evidence="5" type="ORF">H6H00_29255</name>
</gene>
<evidence type="ECO:0000256" key="3">
    <source>
        <dbReference type="ARBA" id="ARBA00023012"/>
    </source>
</evidence>
<dbReference type="SUPFAM" id="SSF55874">
    <property type="entry name" value="ATPase domain of HSP90 chaperone/DNA topoisomerase II/histidine kinase"/>
    <property type="match status" value="1"/>
</dbReference>
<dbReference type="GO" id="GO:0046983">
    <property type="term" value="F:protein dimerization activity"/>
    <property type="evidence" value="ECO:0007669"/>
    <property type="project" value="InterPro"/>
</dbReference>
<dbReference type="InterPro" id="IPR005467">
    <property type="entry name" value="His_kinase_dom"/>
</dbReference>
<dbReference type="Gene3D" id="1.20.5.1930">
    <property type="match status" value="1"/>
</dbReference>
<dbReference type="RefSeq" id="WP_185718843.1">
    <property type="nucleotide sequence ID" value="NZ_BAAAWI010000001.1"/>
</dbReference>
<dbReference type="Pfam" id="PF07730">
    <property type="entry name" value="HisKA_3"/>
    <property type="match status" value="1"/>
</dbReference>
<dbReference type="AlphaFoldDB" id="A0A7G7MH32"/>
<sequence>MTPSSGACGGLDLVAVSRLAMAELGADAVLVECGAGIAVLGGPADDELLTAVRRGTGDPRVTSLTDGGASVHVLHRTAPEDPGRCRDLLQAFARHIAVILGRDDAPPDPDGDGVLAVDDLPLLPDAVIAITGRVAGMMQPLTGATAAGITVWDAEHGILRALPGAFGANDDVVAASVTGRVTNLRSATSRVLTTGQPYLSNRASGDPGIIQSYVDIFEITRILSVPLNNGGRRIGVLHLVNKPTDFTIDDITATERVAPRIAIAVELALAVARMSAQQRLEGVLTSVAVAVATGRGVQDGLLPAFRQLADVTAASLVALVPPDSPPLLCRRGEPDPELERRVIDEGRTFGSPSSHGELPRAAGDPGWTVLRAPVEVHGHRTATLAVLRRSAEPFTDAESDVVTRLAALVGLAWATEQYQRQLAEITLLQERERIADELHDRVSQILYAAGLGLDTLLEQPDTAPDDRERLLEVRRLVVGGDVAIRDVIHDLARAPGAQLSRRLRREVQAVEEEFAVAVRTEIPDDDVLAPIPRTVADALVRVAREGTVNAAKHAGPCRIALTVRVDQRHVGLTVLDDGLGLPESRWLRVRGDALDDSRGHGVAALRRTVEDAGGTIAIASPDGGFGTRLECRFAL</sequence>
<dbReference type="InterPro" id="IPR003594">
    <property type="entry name" value="HATPase_dom"/>
</dbReference>
<dbReference type="GO" id="GO:0016020">
    <property type="term" value="C:membrane"/>
    <property type="evidence" value="ECO:0007669"/>
    <property type="project" value="InterPro"/>
</dbReference>
<keyword evidence="1" id="KW-0808">Transferase</keyword>
<dbReference type="Pfam" id="PF02518">
    <property type="entry name" value="HATPase_c"/>
    <property type="match status" value="1"/>
</dbReference>
<evidence type="ECO:0000313" key="6">
    <source>
        <dbReference type="Proteomes" id="UP000515728"/>
    </source>
</evidence>
<keyword evidence="3" id="KW-0902">Two-component regulatory system</keyword>